<evidence type="ECO:0000256" key="19">
    <source>
        <dbReference type="HAMAP-Rule" id="MF_00719"/>
    </source>
</evidence>
<evidence type="ECO:0000256" key="9">
    <source>
        <dbReference type="ARBA" id="ARBA00022679"/>
    </source>
</evidence>
<evidence type="ECO:0000256" key="18">
    <source>
        <dbReference type="ARBA" id="ARBA00049504"/>
    </source>
</evidence>
<comment type="caution">
    <text evidence="20">The sequence shown here is derived from an EMBL/GenBank/DDBJ whole genome shotgun (WGS) entry which is preliminary data.</text>
</comment>
<evidence type="ECO:0000256" key="10">
    <source>
        <dbReference type="ARBA" id="ARBA00022692"/>
    </source>
</evidence>
<keyword evidence="12 19" id="KW-1133">Transmembrane helix</keyword>
<dbReference type="InterPro" id="IPR003805">
    <property type="entry name" value="CobS"/>
</dbReference>
<comment type="catalytic activity">
    <reaction evidence="17 19">
        <text>alpha-ribazole + adenosylcob(III)inamide-GDP = adenosylcob(III)alamin + GMP + H(+)</text>
        <dbReference type="Rhea" id="RHEA:16049"/>
        <dbReference type="ChEBI" id="CHEBI:10329"/>
        <dbReference type="ChEBI" id="CHEBI:15378"/>
        <dbReference type="ChEBI" id="CHEBI:18408"/>
        <dbReference type="ChEBI" id="CHEBI:58115"/>
        <dbReference type="ChEBI" id="CHEBI:60487"/>
        <dbReference type="EC" id="2.7.8.26"/>
    </reaction>
</comment>
<evidence type="ECO:0000256" key="8">
    <source>
        <dbReference type="ARBA" id="ARBA00022573"/>
    </source>
</evidence>
<feature type="transmembrane region" description="Helical" evidence="19">
    <location>
        <begin position="109"/>
        <end position="129"/>
    </location>
</feature>
<evidence type="ECO:0000256" key="17">
    <source>
        <dbReference type="ARBA" id="ARBA00048623"/>
    </source>
</evidence>
<feature type="transmembrane region" description="Helical" evidence="19">
    <location>
        <begin position="32"/>
        <end position="53"/>
    </location>
</feature>
<protein>
    <recommendedName>
        <fullName evidence="6 19">Adenosylcobinamide-GDP ribazoletransferase</fullName>
        <ecNumber evidence="5 19">2.7.8.26</ecNumber>
    </recommendedName>
    <alternativeName>
        <fullName evidence="16 19">Cobalamin synthase</fullName>
    </alternativeName>
    <alternativeName>
        <fullName evidence="15 19">Cobalamin-5'-phosphate synthase</fullName>
    </alternativeName>
</protein>
<evidence type="ECO:0000313" key="20">
    <source>
        <dbReference type="EMBL" id="RCW35308.1"/>
    </source>
</evidence>
<keyword evidence="13 19" id="KW-0472">Membrane</keyword>
<evidence type="ECO:0000256" key="2">
    <source>
        <dbReference type="ARBA" id="ARBA00004651"/>
    </source>
</evidence>
<keyword evidence="21" id="KW-1185">Reference proteome</keyword>
<dbReference type="GO" id="GO:0051073">
    <property type="term" value="F:adenosylcobinamide-GDP ribazoletransferase activity"/>
    <property type="evidence" value="ECO:0007669"/>
    <property type="project" value="UniProtKB-UniRule"/>
</dbReference>
<evidence type="ECO:0000313" key="21">
    <source>
        <dbReference type="Proteomes" id="UP000252733"/>
    </source>
</evidence>
<dbReference type="UniPathway" id="UPA00148">
    <property type="reaction ID" value="UER00238"/>
</dbReference>
<dbReference type="RefSeq" id="WP_258176756.1">
    <property type="nucleotide sequence ID" value="NZ_PVTS01000016.1"/>
</dbReference>
<evidence type="ECO:0000256" key="13">
    <source>
        <dbReference type="ARBA" id="ARBA00023136"/>
    </source>
</evidence>
<dbReference type="EC" id="2.7.8.26" evidence="5 19"/>
<evidence type="ECO:0000256" key="15">
    <source>
        <dbReference type="ARBA" id="ARBA00032605"/>
    </source>
</evidence>
<comment type="cofactor">
    <cofactor evidence="1 19">
        <name>Mg(2+)</name>
        <dbReference type="ChEBI" id="CHEBI:18420"/>
    </cofactor>
</comment>
<reference evidence="20 21" key="1">
    <citation type="submission" date="2018-07" db="EMBL/GenBank/DDBJ databases">
        <title>Freshwater and sediment microbial communities from various areas in North America, analyzing microbe dynamics in response to fracking.</title>
        <authorList>
            <person name="Lamendella R."/>
        </authorList>
    </citation>
    <scope>NUCLEOTIDE SEQUENCE [LARGE SCALE GENOMIC DNA]</scope>
    <source>
        <strain evidence="20 21">160A</strain>
    </source>
</reference>
<comment type="similarity">
    <text evidence="4 19">Belongs to the CobS family.</text>
</comment>
<comment type="pathway">
    <text evidence="3 19">Cofactor biosynthesis; adenosylcobalamin biosynthesis; adenosylcobalamin from cob(II)yrinate a,c-diamide: step 7/7.</text>
</comment>
<evidence type="ECO:0000256" key="16">
    <source>
        <dbReference type="ARBA" id="ARBA00032853"/>
    </source>
</evidence>
<evidence type="ECO:0000256" key="1">
    <source>
        <dbReference type="ARBA" id="ARBA00001946"/>
    </source>
</evidence>
<keyword evidence="7 19" id="KW-1003">Cell membrane</keyword>
<dbReference type="PANTHER" id="PTHR34148">
    <property type="entry name" value="ADENOSYLCOBINAMIDE-GDP RIBAZOLETRANSFERASE"/>
    <property type="match status" value="1"/>
</dbReference>
<dbReference type="GO" id="GO:0009236">
    <property type="term" value="P:cobalamin biosynthetic process"/>
    <property type="evidence" value="ECO:0007669"/>
    <property type="project" value="UniProtKB-UniRule"/>
</dbReference>
<evidence type="ECO:0000256" key="4">
    <source>
        <dbReference type="ARBA" id="ARBA00010561"/>
    </source>
</evidence>
<comment type="caution">
    <text evidence="19">Lacks conserved residue(s) required for the propagation of feature annotation.</text>
</comment>
<dbReference type="AlphaFoldDB" id="A0A2T0XBF6"/>
<dbReference type="Proteomes" id="UP000252733">
    <property type="component" value="Unassembled WGS sequence"/>
</dbReference>
<comment type="subcellular location">
    <subcellularLocation>
        <location evidence="2 19">Cell membrane</location>
        <topology evidence="2 19">Multi-pass membrane protein</topology>
    </subcellularLocation>
</comment>
<evidence type="ECO:0000256" key="3">
    <source>
        <dbReference type="ARBA" id="ARBA00004663"/>
    </source>
</evidence>
<proteinExistence type="inferred from homology"/>
<dbReference type="STRING" id="1168289.GCA_000259075_02136"/>
<sequence length="250" mass="27831">MRELNILFSSILYFTRLPLPFKVEYRKENQQLALTWFPMIGFIVGGLGALVFWLPHLYLPQSVAVIVSLGASVLVTGAFHEDGFADVCDAFGGGYSKDQRLKIMKDSRVGAYALIGVVLLFALKIALLIEINALWIPVILITSHVLSRWSTLIISMGWSYARPTGESKSRDTSHPISWMRFFWATVLGFSPLLLFESWWVLVTVPVVTVFSLLSGKWFQKRIGGYTGDCLGAVQQVNEVLVMAVLLIGVG</sequence>
<evidence type="ECO:0000256" key="14">
    <source>
        <dbReference type="ARBA" id="ARBA00025228"/>
    </source>
</evidence>
<dbReference type="GO" id="GO:0005886">
    <property type="term" value="C:plasma membrane"/>
    <property type="evidence" value="ECO:0007669"/>
    <property type="project" value="UniProtKB-SubCell"/>
</dbReference>
<organism evidence="20 21">
    <name type="scientific">Marinilabilia salmonicolor</name>
    <dbReference type="NCBI Taxonomy" id="989"/>
    <lineage>
        <taxon>Bacteria</taxon>
        <taxon>Pseudomonadati</taxon>
        <taxon>Bacteroidota</taxon>
        <taxon>Bacteroidia</taxon>
        <taxon>Marinilabiliales</taxon>
        <taxon>Marinilabiliaceae</taxon>
        <taxon>Marinilabilia</taxon>
    </lineage>
</organism>
<keyword evidence="9 19" id="KW-0808">Transferase</keyword>
<evidence type="ECO:0000256" key="7">
    <source>
        <dbReference type="ARBA" id="ARBA00022475"/>
    </source>
</evidence>
<gene>
    <name evidence="19" type="primary">cobS</name>
    <name evidence="20" type="ORF">DFO77_11074</name>
</gene>
<comment type="catalytic activity">
    <reaction evidence="18 19">
        <text>alpha-ribazole 5'-phosphate + adenosylcob(III)inamide-GDP = adenosylcob(III)alamin 5'-phosphate + GMP + H(+)</text>
        <dbReference type="Rhea" id="RHEA:23560"/>
        <dbReference type="ChEBI" id="CHEBI:15378"/>
        <dbReference type="ChEBI" id="CHEBI:57918"/>
        <dbReference type="ChEBI" id="CHEBI:58115"/>
        <dbReference type="ChEBI" id="CHEBI:60487"/>
        <dbReference type="ChEBI" id="CHEBI:60493"/>
        <dbReference type="EC" id="2.7.8.26"/>
    </reaction>
</comment>
<name>A0A2T0XBF6_9BACT</name>
<dbReference type="HAMAP" id="MF_00719">
    <property type="entry name" value="CobS"/>
    <property type="match status" value="1"/>
</dbReference>
<accession>A0A2T0XBF6</accession>
<dbReference type="PANTHER" id="PTHR34148:SF1">
    <property type="entry name" value="ADENOSYLCOBINAMIDE-GDP RIBAZOLETRANSFERASE"/>
    <property type="match status" value="1"/>
</dbReference>
<evidence type="ECO:0000256" key="5">
    <source>
        <dbReference type="ARBA" id="ARBA00013200"/>
    </source>
</evidence>
<keyword evidence="10 19" id="KW-0812">Transmembrane</keyword>
<dbReference type="GO" id="GO:0008818">
    <property type="term" value="F:cobalamin 5'-phosphate synthase activity"/>
    <property type="evidence" value="ECO:0007669"/>
    <property type="project" value="UniProtKB-UniRule"/>
</dbReference>
<dbReference type="Pfam" id="PF02654">
    <property type="entry name" value="CobS"/>
    <property type="match status" value="1"/>
</dbReference>
<evidence type="ECO:0000256" key="11">
    <source>
        <dbReference type="ARBA" id="ARBA00022842"/>
    </source>
</evidence>
<evidence type="ECO:0000256" key="12">
    <source>
        <dbReference type="ARBA" id="ARBA00022989"/>
    </source>
</evidence>
<evidence type="ECO:0000256" key="6">
    <source>
        <dbReference type="ARBA" id="ARBA00015850"/>
    </source>
</evidence>
<comment type="function">
    <text evidence="14 19">Joins adenosylcobinamide-GDP and alpha-ribazole to generate adenosylcobalamin (Ado-cobalamin). Also synthesizes adenosylcobalamin 5'-phosphate from adenosylcobinamide-GDP and alpha-ribazole 5'-phosphate.</text>
</comment>
<dbReference type="EMBL" id="QPIZ01000010">
    <property type="protein sequence ID" value="RCW35308.1"/>
    <property type="molecule type" value="Genomic_DNA"/>
</dbReference>
<keyword evidence="8 19" id="KW-0169">Cobalamin biosynthesis</keyword>
<feature type="transmembrane region" description="Helical" evidence="19">
    <location>
        <begin position="59"/>
        <end position="79"/>
    </location>
</feature>
<keyword evidence="11 19" id="KW-0460">Magnesium</keyword>